<feature type="domain" description="GST N-terminal" evidence="2">
    <location>
        <begin position="1"/>
        <end position="80"/>
    </location>
</feature>
<reference evidence="4 5" key="1">
    <citation type="submission" date="2017-05" db="EMBL/GenBank/DDBJ databases">
        <title>Complete and WGS of Bordetella genogroups.</title>
        <authorList>
            <person name="Spilker T."/>
            <person name="LiPuma J."/>
        </authorList>
    </citation>
    <scope>NUCLEOTIDE SEQUENCE [LARGE SCALE GENOMIC DNA]</scope>
    <source>
        <strain evidence="4 5">AU17164</strain>
    </source>
</reference>
<dbReference type="EMBL" id="CP021109">
    <property type="protein sequence ID" value="ARP85170.1"/>
    <property type="molecule type" value="Genomic_DNA"/>
</dbReference>
<dbReference type="SFLD" id="SFLDG00358">
    <property type="entry name" value="Main_(cytGST)"/>
    <property type="match status" value="1"/>
</dbReference>
<comment type="similarity">
    <text evidence="1">Belongs to the GST superfamily.</text>
</comment>
<dbReference type="Pfam" id="PF00043">
    <property type="entry name" value="GST_C"/>
    <property type="match status" value="1"/>
</dbReference>
<dbReference type="Gene3D" id="3.40.30.10">
    <property type="entry name" value="Glutaredoxin"/>
    <property type="match status" value="1"/>
</dbReference>
<dbReference type="InterPro" id="IPR004045">
    <property type="entry name" value="Glutathione_S-Trfase_N"/>
</dbReference>
<dbReference type="CDD" id="cd03188">
    <property type="entry name" value="GST_C_Beta"/>
    <property type="match status" value="1"/>
</dbReference>
<protein>
    <submittedName>
        <fullName evidence="4">Glutathione S-transferase</fullName>
    </submittedName>
</protein>
<evidence type="ECO:0000259" key="2">
    <source>
        <dbReference type="PROSITE" id="PS50404"/>
    </source>
</evidence>
<sequence>MMKFYFSPGSCALAVHIALEEAGANYEAQRVHFDRDEQRSPEYLRINPLGRVPVLETPRGVLTEVPAILGYIAASYPEAALAPADAFDLARMQSFNAFLSSSVHVAYAHHSRPYRWSDDEACRASMAAKAVGNLADLFGIIERHRLAGPWVMGDQYTVADPYLYIMTRWLAKLAGGLARFPDVAAHHARMNTRPAVQRALQLQGLEAVAG</sequence>
<dbReference type="SFLD" id="SFLDG01150">
    <property type="entry name" value="Main.1:_Beta-like"/>
    <property type="match status" value="1"/>
</dbReference>
<dbReference type="InterPro" id="IPR010987">
    <property type="entry name" value="Glutathione-S-Trfase_C-like"/>
</dbReference>
<evidence type="ECO:0000313" key="5">
    <source>
        <dbReference type="Proteomes" id="UP000194139"/>
    </source>
</evidence>
<dbReference type="GO" id="GO:0016740">
    <property type="term" value="F:transferase activity"/>
    <property type="evidence" value="ECO:0007669"/>
    <property type="project" value="UniProtKB-KW"/>
</dbReference>
<dbReference type="InterPro" id="IPR036282">
    <property type="entry name" value="Glutathione-S-Trfase_C_sf"/>
</dbReference>
<dbReference type="SUPFAM" id="SSF47616">
    <property type="entry name" value="GST C-terminal domain-like"/>
    <property type="match status" value="1"/>
</dbReference>
<accession>A0A1W6YVQ5</accession>
<keyword evidence="4" id="KW-0808">Transferase</keyword>
<dbReference type="InterPro" id="IPR004046">
    <property type="entry name" value="GST_C"/>
</dbReference>
<dbReference type="SUPFAM" id="SSF52833">
    <property type="entry name" value="Thioredoxin-like"/>
    <property type="match status" value="1"/>
</dbReference>
<dbReference type="SFLD" id="SFLDS00019">
    <property type="entry name" value="Glutathione_Transferase_(cytos"/>
    <property type="match status" value="1"/>
</dbReference>
<evidence type="ECO:0000313" key="4">
    <source>
        <dbReference type="EMBL" id="ARP85170.1"/>
    </source>
</evidence>
<dbReference type="Gene3D" id="1.20.1050.10">
    <property type="match status" value="1"/>
</dbReference>
<proteinExistence type="inferred from homology"/>
<organism evidence="4 5">
    <name type="scientific">Bordetella genomosp. 9</name>
    <dbReference type="NCBI Taxonomy" id="1416803"/>
    <lineage>
        <taxon>Bacteria</taxon>
        <taxon>Pseudomonadati</taxon>
        <taxon>Pseudomonadota</taxon>
        <taxon>Betaproteobacteria</taxon>
        <taxon>Burkholderiales</taxon>
        <taxon>Alcaligenaceae</taxon>
        <taxon>Bordetella</taxon>
    </lineage>
</organism>
<dbReference type="InterPro" id="IPR040079">
    <property type="entry name" value="Glutathione_S-Trfase"/>
</dbReference>
<keyword evidence="5" id="KW-1185">Reference proteome</keyword>
<dbReference type="CDD" id="cd03057">
    <property type="entry name" value="GST_N_Beta"/>
    <property type="match status" value="1"/>
</dbReference>
<gene>
    <name evidence="4" type="ORF">CAL13_02260</name>
</gene>
<dbReference type="Pfam" id="PF02798">
    <property type="entry name" value="GST_N"/>
    <property type="match status" value="1"/>
</dbReference>
<feature type="domain" description="GST C-terminal" evidence="3">
    <location>
        <begin position="85"/>
        <end position="210"/>
    </location>
</feature>
<name>A0A1W6YVQ5_9BORD</name>
<dbReference type="PANTHER" id="PTHR44051:SF8">
    <property type="entry name" value="GLUTATHIONE S-TRANSFERASE GSTA"/>
    <property type="match status" value="1"/>
</dbReference>
<dbReference type="InterPro" id="IPR036249">
    <property type="entry name" value="Thioredoxin-like_sf"/>
</dbReference>
<dbReference type="Proteomes" id="UP000194139">
    <property type="component" value="Chromosome"/>
</dbReference>
<evidence type="ECO:0000259" key="3">
    <source>
        <dbReference type="PROSITE" id="PS50405"/>
    </source>
</evidence>
<dbReference type="PROSITE" id="PS50404">
    <property type="entry name" value="GST_NTER"/>
    <property type="match status" value="1"/>
</dbReference>
<dbReference type="PANTHER" id="PTHR44051">
    <property type="entry name" value="GLUTATHIONE S-TRANSFERASE-RELATED"/>
    <property type="match status" value="1"/>
</dbReference>
<evidence type="ECO:0000256" key="1">
    <source>
        <dbReference type="RuleBase" id="RU003494"/>
    </source>
</evidence>
<dbReference type="AlphaFoldDB" id="A0A1W6YVQ5"/>
<dbReference type="PROSITE" id="PS50405">
    <property type="entry name" value="GST_CTER"/>
    <property type="match status" value="1"/>
</dbReference>